<feature type="domain" description="Sulfotransferase" evidence="3">
    <location>
        <begin position="327"/>
        <end position="587"/>
    </location>
</feature>
<protein>
    <submittedName>
        <fullName evidence="4">Sulfotransferase 1C4-like 3</fullName>
    </submittedName>
</protein>
<dbReference type="Proteomes" id="UP000747542">
    <property type="component" value="Unassembled WGS sequence"/>
</dbReference>
<accession>A0A8J5MPJ6</accession>
<dbReference type="AlphaFoldDB" id="A0A8J5MPJ6"/>
<proteinExistence type="inferred from homology"/>
<gene>
    <name evidence="4" type="primary">SULT1C4-L3</name>
    <name evidence="4" type="ORF">Hamer_G011409</name>
</gene>
<dbReference type="EMBL" id="JAHLQT010034478">
    <property type="protein sequence ID" value="KAG7158737.1"/>
    <property type="molecule type" value="Genomic_DNA"/>
</dbReference>
<name>A0A8J5MPJ6_HOMAM</name>
<comment type="caution">
    <text evidence="4">The sequence shown here is derived from an EMBL/GenBank/DDBJ whole genome shotgun (WGS) entry which is preliminary data.</text>
</comment>
<reference evidence="4" key="1">
    <citation type="journal article" date="2021" name="Sci. Adv.">
        <title>The American lobster genome reveals insights on longevity, neural, and immune adaptations.</title>
        <authorList>
            <person name="Polinski J.M."/>
            <person name="Zimin A.V."/>
            <person name="Clark K.F."/>
            <person name="Kohn A.B."/>
            <person name="Sadowski N."/>
            <person name="Timp W."/>
            <person name="Ptitsyn A."/>
            <person name="Khanna P."/>
            <person name="Romanova D.Y."/>
            <person name="Williams P."/>
            <person name="Greenwood S.J."/>
            <person name="Moroz L.L."/>
            <person name="Walt D.R."/>
            <person name="Bodnar A.G."/>
        </authorList>
    </citation>
    <scope>NUCLEOTIDE SEQUENCE</scope>
    <source>
        <strain evidence="4">GMGI-L3</strain>
    </source>
</reference>
<keyword evidence="2" id="KW-0808">Transferase</keyword>
<comment type="similarity">
    <text evidence="1">Belongs to the sulfotransferase 1 family.</text>
</comment>
<evidence type="ECO:0000259" key="3">
    <source>
        <dbReference type="Pfam" id="PF00685"/>
    </source>
</evidence>
<dbReference type="PANTHER" id="PTHR11783">
    <property type="entry name" value="SULFOTRANSFERASE SULT"/>
    <property type="match status" value="1"/>
</dbReference>
<dbReference type="Gene3D" id="3.40.50.300">
    <property type="entry name" value="P-loop containing nucleotide triphosphate hydrolases"/>
    <property type="match status" value="3"/>
</dbReference>
<evidence type="ECO:0000313" key="5">
    <source>
        <dbReference type="Proteomes" id="UP000747542"/>
    </source>
</evidence>
<dbReference type="Pfam" id="PF00685">
    <property type="entry name" value="Sulfotransfer_1"/>
    <property type="match status" value="2"/>
</dbReference>
<dbReference type="GO" id="GO:0008146">
    <property type="term" value="F:sulfotransferase activity"/>
    <property type="evidence" value="ECO:0007669"/>
    <property type="project" value="InterPro"/>
</dbReference>
<dbReference type="InterPro" id="IPR027417">
    <property type="entry name" value="P-loop_NTPase"/>
</dbReference>
<sequence>MSEANESLLSGHKATPLEGEDLAQQDKNFIGFTHGLVRLTPGGWFLPSAYTNYADKIYNFQVVWTMRNNPDLDNPLATTPILSRVPIVDMDMLTDGKKMPPITPDNPLLQGFLKLCPGANPADGVNLQVSAAMPDPRVIKSHLPFSLLHPTLLEKAKVVYIARNPRDMVVSLYHHCRLINNFSYSGTLDQFIKYVVARHTSFSEMQARDNLMGSKSSENPMMNPDIVKQDGGFFRKGEVGSWKEKLTTEMVEKLDQWIKKNLNQVPFKYTLGHKIKYLGEKEMAKLKSDFTGCGYQDLLRLSPGRWLYPRLYMKYADKLYNFEFKQSDVLVMTYPKCGTTWVQEVVWTMLNNPDLKHSKTHQPIMYRSPFLELDMFTDLAEDGLEGVMIKLLETTPDPRTIKTHLPLSLMPSSLLNTTKVVYVARNPKDVVTSYYHHCRITKLVNYKSSLEQFVRYFVDDNVVYGPYWLHVKEAWEKRQHPNLHFLFYEDLKTDTMAELGKLNDFLGTMLTENQLERVAIHTSFDEMKTRKALLGEMEDDPNKFNLDIISLDGGFFRKGDIGDWQTKLTPPMEDKINKWIEDNLNEIGITFKFSN</sequence>
<organism evidence="4 5">
    <name type="scientific">Homarus americanus</name>
    <name type="common">American lobster</name>
    <dbReference type="NCBI Taxonomy" id="6706"/>
    <lineage>
        <taxon>Eukaryota</taxon>
        <taxon>Metazoa</taxon>
        <taxon>Ecdysozoa</taxon>
        <taxon>Arthropoda</taxon>
        <taxon>Crustacea</taxon>
        <taxon>Multicrustacea</taxon>
        <taxon>Malacostraca</taxon>
        <taxon>Eumalacostraca</taxon>
        <taxon>Eucarida</taxon>
        <taxon>Decapoda</taxon>
        <taxon>Pleocyemata</taxon>
        <taxon>Astacidea</taxon>
        <taxon>Nephropoidea</taxon>
        <taxon>Nephropidae</taxon>
        <taxon>Homarus</taxon>
    </lineage>
</organism>
<feature type="domain" description="Sulfotransferase" evidence="3">
    <location>
        <begin position="82"/>
        <end position="204"/>
    </location>
</feature>
<dbReference type="InterPro" id="IPR000863">
    <property type="entry name" value="Sulfotransferase_dom"/>
</dbReference>
<evidence type="ECO:0000313" key="4">
    <source>
        <dbReference type="EMBL" id="KAG7158737.1"/>
    </source>
</evidence>
<keyword evidence="5" id="KW-1185">Reference proteome</keyword>
<evidence type="ECO:0000256" key="1">
    <source>
        <dbReference type="ARBA" id="ARBA00005771"/>
    </source>
</evidence>
<evidence type="ECO:0000256" key="2">
    <source>
        <dbReference type="ARBA" id="ARBA00022679"/>
    </source>
</evidence>
<dbReference type="SUPFAM" id="SSF52540">
    <property type="entry name" value="P-loop containing nucleoside triphosphate hydrolases"/>
    <property type="match status" value="2"/>
</dbReference>